<dbReference type="GO" id="GO:0000287">
    <property type="term" value="F:magnesium ion binding"/>
    <property type="evidence" value="ECO:0007669"/>
    <property type="project" value="UniProtKB-UniRule"/>
</dbReference>
<dbReference type="UniPathway" id="UPA00610">
    <property type="reaction ID" value="UER00666"/>
</dbReference>
<comment type="similarity">
    <text evidence="2 5">Belongs to the dUTPase family.</text>
</comment>
<dbReference type="EC" id="3.6.1.23" evidence="5"/>
<dbReference type="OrthoDB" id="419889at2759"/>
<comment type="function">
    <text evidence="5">Involved in nucleotide metabolism via production of dUMP, the immediate precursor of thymidine nucleotides, and decreases the intracellular concentration of dUTP so that uracil cannot be incorporated into DNA.</text>
</comment>
<evidence type="ECO:0000256" key="2">
    <source>
        <dbReference type="ARBA" id="ARBA00006581"/>
    </source>
</evidence>
<comment type="cofactor">
    <cofactor evidence="5">
        <name>Mg(2+)</name>
        <dbReference type="ChEBI" id="CHEBI:18420"/>
    </cofactor>
</comment>
<keyword evidence="5" id="KW-0460">Magnesium</keyword>
<organism evidence="7 8">
    <name type="scientific">Orchesella cincta</name>
    <name type="common">Springtail</name>
    <name type="synonym">Podura cincta</name>
    <dbReference type="NCBI Taxonomy" id="48709"/>
    <lineage>
        <taxon>Eukaryota</taxon>
        <taxon>Metazoa</taxon>
        <taxon>Ecdysozoa</taxon>
        <taxon>Arthropoda</taxon>
        <taxon>Hexapoda</taxon>
        <taxon>Collembola</taxon>
        <taxon>Entomobryomorpha</taxon>
        <taxon>Entomobryoidea</taxon>
        <taxon>Orchesellidae</taxon>
        <taxon>Orchesellinae</taxon>
        <taxon>Orchesella</taxon>
    </lineage>
</organism>
<sequence length="113" mass="12135">MVACVIPPGEVRMIDTNIMVIIPDGAYGRLASRSSHCLHGVFVQGGVIDSDYRGTIKVVFYNSSKEPYEFFAGDRIAQLLIEQLADTEAEELPVLAPELASTRGSGGFGSTGR</sequence>
<dbReference type="Gene3D" id="2.70.40.10">
    <property type="match status" value="1"/>
</dbReference>
<dbReference type="GO" id="GO:0006226">
    <property type="term" value="P:dUMP biosynthetic process"/>
    <property type="evidence" value="ECO:0007669"/>
    <property type="project" value="UniProtKB-UniRule"/>
</dbReference>
<dbReference type="InterPro" id="IPR033704">
    <property type="entry name" value="dUTPase_trimeric"/>
</dbReference>
<keyword evidence="8" id="KW-1185">Reference proteome</keyword>
<proteinExistence type="inferred from homology"/>
<evidence type="ECO:0000259" key="6">
    <source>
        <dbReference type="Pfam" id="PF00692"/>
    </source>
</evidence>
<dbReference type="InterPro" id="IPR008181">
    <property type="entry name" value="dUTPase"/>
</dbReference>
<dbReference type="GO" id="GO:0046081">
    <property type="term" value="P:dUTP catabolic process"/>
    <property type="evidence" value="ECO:0007669"/>
    <property type="project" value="UniProtKB-UniRule"/>
</dbReference>
<dbReference type="SUPFAM" id="SSF51283">
    <property type="entry name" value="dUTPase-like"/>
    <property type="match status" value="1"/>
</dbReference>
<comment type="catalytic activity">
    <reaction evidence="5">
        <text>dUTP + H2O = dUMP + diphosphate + H(+)</text>
        <dbReference type="Rhea" id="RHEA:10248"/>
        <dbReference type="ChEBI" id="CHEBI:15377"/>
        <dbReference type="ChEBI" id="CHEBI:15378"/>
        <dbReference type="ChEBI" id="CHEBI:33019"/>
        <dbReference type="ChEBI" id="CHEBI:61555"/>
        <dbReference type="ChEBI" id="CHEBI:246422"/>
        <dbReference type="EC" id="3.6.1.23"/>
    </reaction>
</comment>
<dbReference type="GO" id="GO:0004170">
    <property type="term" value="F:dUTP diphosphatase activity"/>
    <property type="evidence" value="ECO:0007669"/>
    <property type="project" value="UniProtKB-UniRule"/>
</dbReference>
<evidence type="ECO:0000256" key="4">
    <source>
        <dbReference type="ARBA" id="ARBA00023080"/>
    </source>
</evidence>
<dbReference type="CDD" id="cd07557">
    <property type="entry name" value="trimeric_dUTPase"/>
    <property type="match status" value="1"/>
</dbReference>
<gene>
    <name evidence="7" type="ORF">Ocin01_14517</name>
</gene>
<evidence type="ECO:0000313" key="7">
    <source>
        <dbReference type="EMBL" id="ODM92167.1"/>
    </source>
</evidence>
<dbReference type="InterPro" id="IPR029054">
    <property type="entry name" value="dUTPase-like"/>
</dbReference>
<dbReference type="PANTHER" id="PTHR11241:SF0">
    <property type="entry name" value="DEOXYURIDINE 5'-TRIPHOSPHATE NUCLEOTIDOHYDROLASE"/>
    <property type="match status" value="1"/>
</dbReference>
<dbReference type="InterPro" id="IPR036157">
    <property type="entry name" value="dUTPase-like_sf"/>
</dbReference>
<dbReference type="PANTHER" id="PTHR11241">
    <property type="entry name" value="DEOXYURIDINE 5'-TRIPHOSPHATE NUCLEOTIDOHYDROLASE"/>
    <property type="match status" value="1"/>
</dbReference>
<protein>
    <recommendedName>
        <fullName evidence="5">Deoxyuridine 5'-triphosphate nucleotidohydrolase</fullName>
        <shortName evidence="5">dUTPase</shortName>
        <ecNumber evidence="5">3.6.1.23</ecNumber>
    </recommendedName>
    <alternativeName>
        <fullName evidence="5">dUTP pyrophosphatase</fullName>
    </alternativeName>
</protein>
<comment type="caution">
    <text evidence="7">The sequence shown here is derived from an EMBL/GenBank/DDBJ whole genome shotgun (WGS) entry which is preliminary data.</text>
</comment>
<name>A0A1D2MGN4_ORCCI</name>
<dbReference type="OMA" id="YDIFAME"/>
<evidence type="ECO:0000256" key="1">
    <source>
        <dbReference type="ARBA" id="ARBA00005142"/>
    </source>
</evidence>
<keyword evidence="4 5" id="KW-0546">Nucleotide metabolism</keyword>
<dbReference type="Proteomes" id="UP000094527">
    <property type="component" value="Unassembled WGS sequence"/>
</dbReference>
<dbReference type="STRING" id="48709.A0A1D2MGN4"/>
<feature type="domain" description="dUTPase-like" evidence="6">
    <location>
        <begin position="4"/>
        <end position="112"/>
    </location>
</feature>
<accession>A0A1D2MGN4</accession>
<dbReference type="Pfam" id="PF00692">
    <property type="entry name" value="dUTPase"/>
    <property type="match status" value="1"/>
</dbReference>
<evidence type="ECO:0000256" key="3">
    <source>
        <dbReference type="ARBA" id="ARBA00022801"/>
    </source>
</evidence>
<keyword evidence="3 5" id="KW-0378">Hydrolase</keyword>
<dbReference type="EMBL" id="LJIJ01001308">
    <property type="protein sequence ID" value="ODM92167.1"/>
    <property type="molecule type" value="Genomic_DNA"/>
</dbReference>
<dbReference type="AlphaFoldDB" id="A0A1D2MGN4"/>
<keyword evidence="5" id="KW-0479">Metal-binding</keyword>
<evidence type="ECO:0000256" key="5">
    <source>
        <dbReference type="RuleBase" id="RU367024"/>
    </source>
</evidence>
<comment type="pathway">
    <text evidence="1 5">Pyrimidine metabolism; dUMP biosynthesis; dUMP from dCTP (dUTP route): step 2/2.</text>
</comment>
<reference evidence="7 8" key="1">
    <citation type="journal article" date="2016" name="Genome Biol. Evol.">
        <title>Gene Family Evolution Reflects Adaptation to Soil Environmental Stressors in the Genome of the Collembolan Orchesella cincta.</title>
        <authorList>
            <person name="Faddeeva-Vakhrusheva A."/>
            <person name="Derks M.F."/>
            <person name="Anvar S.Y."/>
            <person name="Agamennone V."/>
            <person name="Suring W."/>
            <person name="Smit S."/>
            <person name="van Straalen N.M."/>
            <person name="Roelofs D."/>
        </authorList>
    </citation>
    <scope>NUCLEOTIDE SEQUENCE [LARGE SCALE GENOMIC DNA]</scope>
    <source>
        <tissue evidence="7">Mixed pool</tissue>
    </source>
</reference>
<evidence type="ECO:0000313" key="8">
    <source>
        <dbReference type="Proteomes" id="UP000094527"/>
    </source>
</evidence>